<dbReference type="GO" id="GO:0003700">
    <property type="term" value="F:DNA-binding transcription factor activity"/>
    <property type="evidence" value="ECO:0007669"/>
    <property type="project" value="InterPro"/>
</dbReference>
<dbReference type="PROSITE" id="PS50931">
    <property type="entry name" value="HTH_LYSR"/>
    <property type="match status" value="1"/>
</dbReference>
<dbReference type="SUPFAM" id="SSF46785">
    <property type="entry name" value="Winged helix' DNA-binding domain"/>
    <property type="match status" value="1"/>
</dbReference>
<dbReference type="Gene3D" id="1.10.10.10">
    <property type="entry name" value="Winged helix-like DNA-binding domain superfamily/Winged helix DNA-binding domain"/>
    <property type="match status" value="1"/>
</dbReference>
<dbReference type="InterPro" id="IPR036388">
    <property type="entry name" value="WH-like_DNA-bd_sf"/>
</dbReference>
<dbReference type="EMBL" id="CP101527">
    <property type="protein sequence ID" value="UZW74870.1"/>
    <property type="molecule type" value="Genomic_DNA"/>
</dbReference>
<keyword evidence="7" id="KW-1185">Reference proteome</keyword>
<dbReference type="AlphaFoldDB" id="A0A9E8KQ63"/>
<proteinExistence type="inferred from homology"/>
<feature type="domain" description="HTH lysR-type" evidence="5">
    <location>
        <begin position="3"/>
        <end position="59"/>
    </location>
</feature>
<evidence type="ECO:0000256" key="2">
    <source>
        <dbReference type="ARBA" id="ARBA00023015"/>
    </source>
</evidence>
<accession>A0A9E8KQ63</accession>
<dbReference type="NCBIfam" id="NF002964">
    <property type="entry name" value="PRK03635.1"/>
    <property type="match status" value="1"/>
</dbReference>
<gene>
    <name evidence="6" type="ORF">NNL22_17900</name>
</gene>
<keyword evidence="2" id="KW-0805">Transcription regulation</keyword>
<name>A0A9E8KQ63_9ALTE</name>
<comment type="similarity">
    <text evidence="1">Belongs to the LysR transcriptional regulatory family.</text>
</comment>
<evidence type="ECO:0000313" key="6">
    <source>
        <dbReference type="EMBL" id="UZW74870.1"/>
    </source>
</evidence>
<dbReference type="InterPro" id="IPR017685">
    <property type="entry name" value="ArgP"/>
</dbReference>
<evidence type="ECO:0000313" key="7">
    <source>
        <dbReference type="Proteomes" id="UP001164472"/>
    </source>
</evidence>
<keyword evidence="4" id="KW-0804">Transcription</keyword>
<dbReference type="InterPro" id="IPR000847">
    <property type="entry name" value="LysR_HTH_N"/>
</dbReference>
<evidence type="ECO:0000259" key="5">
    <source>
        <dbReference type="PROSITE" id="PS50931"/>
    </source>
</evidence>
<sequence>MSIEIPQLEAVAQIIETQSFEKAAERLCITQSAISQRLRQLETQLGQRLIIRSSPPTLTDAGVKILKYYRQVSHLQEDLLNNLAGSGDDGIASIAIGSNADSLATWLLDALTPLLNNGKTFVEIHVDDQDRTHDLLRDGTVVGCISASDAPIQGCNCLPLGVMTYRCLVSPDYKKRYFPNGITREAMLAAPCVEFNHKDDLQREYLSRYFKGGYPQMRHRVPSTESFLEFIARGFGWGMVPDVQSQQWLSEGKVIELIEGNTLDIPLYWHIWNLRTDLGRTLTDALQAKAASVLSPL</sequence>
<dbReference type="NCBIfam" id="NF009888">
    <property type="entry name" value="PRK13348.1"/>
    <property type="match status" value="1"/>
</dbReference>
<dbReference type="Gene3D" id="3.40.190.290">
    <property type="match status" value="1"/>
</dbReference>
<organism evidence="6 7">
    <name type="scientific">Alkalimarinus sediminis</name>
    <dbReference type="NCBI Taxonomy" id="1632866"/>
    <lineage>
        <taxon>Bacteria</taxon>
        <taxon>Pseudomonadati</taxon>
        <taxon>Pseudomonadota</taxon>
        <taxon>Gammaproteobacteria</taxon>
        <taxon>Alteromonadales</taxon>
        <taxon>Alteromonadaceae</taxon>
        <taxon>Alkalimarinus</taxon>
    </lineage>
</organism>
<dbReference type="InterPro" id="IPR005119">
    <property type="entry name" value="LysR_subst-bd"/>
</dbReference>
<dbReference type="Pfam" id="PF03466">
    <property type="entry name" value="LysR_substrate"/>
    <property type="match status" value="1"/>
</dbReference>
<evidence type="ECO:0000256" key="1">
    <source>
        <dbReference type="ARBA" id="ARBA00009437"/>
    </source>
</evidence>
<dbReference type="PANTHER" id="PTHR30579:SF2">
    <property type="entry name" value="HTH-TYPE TRANSCRIPTIONAL REGULATOR ARGP"/>
    <property type="match status" value="1"/>
</dbReference>
<dbReference type="RefSeq" id="WP_251810297.1">
    <property type="nucleotide sequence ID" value="NZ_CP101527.1"/>
</dbReference>
<dbReference type="SUPFAM" id="SSF53850">
    <property type="entry name" value="Periplasmic binding protein-like II"/>
    <property type="match status" value="1"/>
</dbReference>
<dbReference type="InterPro" id="IPR050176">
    <property type="entry name" value="LTTR"/>
</dbReference>
<dbReference type="InterPro" id="IPR036390">
    <property type="entry name" value="WH_DNA-bd_sf"/>
</dbReference>
<dbReference type="Proteomes" id="UP001164472">
    <property type="component" value="Chromosome"/>
</dbReference>
<dbReference type="Pfam" id="PF00126">
    <property type="entry name" value="HTH_1"/>
    <property type="match status" value="1"/>
</dbReference>
<dbReference type="PANTHER" id="PTHR30579">
    <property type="entry name" value="TRANSCRIPTIONAL REGULATOR"/>
    <property type="match status" value="1"/>
</dbReference>
<evidence type="ECO:0000256" key="4">
    <source>
        <dbReference type="ARBA" id="ARBA00023163"/>
    </source>
</evidence>
<dbReference type="KEGG" id="asem:NNL22_17900"/>
<keyword evidence="3" id="KW-0238">DNA-binding</keyword>
<dbReference type="PRINTS" id="PR00039">
    <property type="entry name" value="HTHLYSR"/>
</dbReference>
<dbReference type="GO" id="GO:0003677">
    <property type="term" value="F:DNA binding"/>
    <property type="evidence" value="ECO:0007669"/>
    <property type="project" value="UniProtKB-KW"/>
</dbReference>
<reference evidence="6" key="1">
    <citation type="submission" date="2022-07" db="EMBL/GenBank/DDBJ databases">
        <title>Alkalimarinus sp. nov., isolated from gut of a Alitta virens.</title>
        <authorList>
            <person name="Yang A.I."/>
            <person name="Shin N.-R."/>
        </authorList>
    </citation>
    <scope>NUCLEOTIDE SEQUENCE</scope>
    <source>
        <strain evidence="6">FA028</strain>
    </source>
</reference>
<protein>
    <submittedName>
        <fullName evidence="6">LysR family transcriptional regulator ArgP</fullName>
    </submittedName>
</protein>
<evidence type="ECO:0000256" key="3">
    <source>
        <dbReference type="ARBA" id="ARBA00023125"/>
    </source>
</evidence>
<dbReference type="NCBIfam" id="TIGR03298">
    <property type="entry name" value="argP"/>
    <property type="match status" value="1"/>
</dbReference>